<dbReference type="AlphaFoldDB" id="A0A6S6U4J1"/>
<proteinExistence type="predicted"/>
<evidence type="ECO:0000313" key="2">
    <source>
        <dbReference type="EMBL" id="CAA6829355.1"/>
    </source>
</evidence>
<protein>
    <submittedName>
        <fullName evidence="2">Uncharacterized protein</fullName>
    </submittedName>
</protein>
<evidence type="ECO:0000256" key="1">
    <source>
        <dbReference type="SAM" id="MobiDB-lite"/>
    </source>
</evidence>
<name>A0A6S6U4J1_9GAMM</name>
<reference evidence="2" key="1">
    <citation type="submission" date="2020-01" db="EMBL/GenBank/DDBJ databases">
        <authorList>
            <person name="Meier V. D."/>
            <person name="Meier V D."/>
        </authorList>
    </citation>
    <scope>NUCLEOTIDE SEQUENCE</scope>
    <source>
        <strain evidence="2">HLG_WM_MAG_09</strain>
    </source>
</reference>
<organism evidence="2">
    <name type="scientific">uncultured Thiotrichaceae bacterium</name>
    <dbReference type="NCBI Taxonomy" id="298394"/>
    <lineage>
        <taxon>Bacteria</taxon>
        <taxon>Pseudomonadati</taxon>
        <taxon>Pseudomonadota</taxon>
        <taxon>Gammaproteobacteria</taxon>
        <taxon>Thiotrichales</taxon>
        <taxon>Thiotrichaceae</taxon>
        <taxon>environmental samples</taxon>
    </lineage>
</organism>
<accession>A0A6S6U4J1</accession>
<sequence>MSQPDQLLGKQFAGAIQSAASERAHQAQALPVLISQQDTATLQAIAADAQQQESLRVGAIEGLARILTAEAGRALSDVHQNSEDKDVAKAAYRALRRQQRSQEKAEQSAAVAVGAGA</sequence>
<gene>
    <name evidence="2" type="ORF">HELGO_WM54594</name>
</gene>
<feature type="region of interest" description="Disordered" evidence="1">
    <location>
        <begin position="98"/>
        <end position="117"/>
    </location>
</feature>
<dbReference type="EMBL" id="CACVAT010000519">
    <property type="protein sequence ID" value="CAA6829355.1"/>
    <property type="molecule type" value="Genomic_DNA"/>
</dbReference>